<accession>A0A431FK94</accession>
<protein>
    <submittedName>
        <fullName evidence="1">Uncharacterized protein</fullName>
    </submittedName>
</protein>
<name>A0A431FK94_CAMJU</name>
<reference evidence="1 2" key="1">
    <citation type="journal article" date="2019" name="Appl. Environ. Microbiol.">
        <title>Population genetics and characterization of Campylobacter jejuni isolates in western jackdaws and game birds in Finland.</title>
        <authorList>
            <person name="Kovanen S."/>
            <person name="Rossi M."/>
            <person name="Pohja-Mykra M."/>
            <person name="Nieminen T."/>
            <person name="Raunio-Saarnisto M."/>
            <person name="Sauvala M."/>
            <person name="Fredriksson-Ahomaa M."/>
            <person name="Hanninen M.L."/>
            <person name="Kivisto R."/>
        </authorList>
    </citation>
    <scope>NUCLEOTIDE SEQUENCE [LARGE SCALE GENOMIC DNA]</scope>
    <source>
        <strain evidence="1 2">CB296</strain>
    </source>
</reference>
<dbReference type="EMBL" id="PRCK01000022">
    <property type="protein sequence ID" value="RTJ93947.1"/>
    <property type="molecule type" value="Genomic_DNA"/>
</dbReference>
<sequence length="219" mass="23220">MNESIYGSLEFYSKETQSTPSDKRDLGVFGDVAPYALGITEGFATEAFKKGIKSLDIKADSLFWKTMRYKITVVNFGILNFFLAKAEGKSNVRALTETGVGVSISIIMNETPIGATIEKGSEYVAKQTLTQTSRVASNTATKIASSRVASNIAARAGVSILSRIAAGTATGAAIGSSFPIVGTVVGAVVGTLVAGFFNDLIFGDEDEELKKNKKPKRNI</sequence>
<evidence type="ECO:0000313" key="1">
    <source>
        <dbReference type="EMBL" id="RTJ93947.1"/>
    </source>
</evidence>
<proteinExistence type="predicted"/>
<organism evidence="1 2">
    <name type="scientific">Campylobacter jejuni</name>
    <dbReference type="NCBI Taxonomy" id="197"/>
    <lineage>
        <taxon>Bacteria</taxon>
        <taxon>Pseudomonadati</taxon>
        <taxon>Campylobacterota</taxon>
        <taxon>Epsilonproteobacteria</taxon>
        <taxon>Campylobacterales</taxon>
        <taxon>Campylobacteraceae</taxon>
        <taxon>Campylobacter</taxon>
    </lineage>
</organism>
<dbReference type="RefSeq" id="WP_126229135.1">
    <property type="nucleotide sequence ID" value="NZ_PRBM01000019.1"/>
</dbReference>
<gene>
    <name evidence="1" type="ORF">C3H42_09320</name>
</gene>
<comment type="caution">
    <text evidence="1">The sequence shown here is derived from an EMBL/GenBank/DDBJ whole genome shotgun (WGS) entry which is preliminary data.</text>
</comment>
<dbReference type="Proteomes" id="UP000287237">
    <property type="component" value="Unassembled WGS sequence"/>
</dbReference>
<evidence type="ECO:0000313" key="2">
    <source>
        <dbReference type="Proteomes" id="UP000287237"/>
    </source>
</evidence>
<dbReference type="AlphaFoldDB" id="A0A431FK94"/>